<keyword evidence="8" id="KW-1185">Reference proteome</keyword>
<dbReference type="InterPro" id="IPR029705">
    <property type="entry name" value="VPS35L"/>
</dbReference>
<organism evidence="7 8">
    <name type="scientific">Varroa destructor</name>
    <name type="common">Honeybee mite</name>
    <dbReference type="NCBI Taxonomy" id="109461"/>
    <lineage>
        <taxon>Eukaryota</taxon>
        <taxon>Metazoa</taxon>
        <taxon>Ecdysozoa</taxon>
        <taxon>Arthropoda</taxon>
        <taxon>Chelicerata</taxon>
        <taxon>Arachnida</taxon>
        <taxon>Acari</taxon>
        <taxon>Parasitiformes</taxon>
        <taxon>Mesostigmata</taxon>
        <taxon>Gamasina</taxon>
        <taxon>Dermanyssoidea</taxon>
        <taxon>Varroidae</taxon>
        <taxon>Varroa</taxon>
    </lineage>
</organism>
<keyword evidence="4" id="KW-0967">Endosome</keyword>
<dbReference type="RefSeq" id="XP_022656249.1">
    <property type="nucleotide sequence ID" value="XM_022800514.1"/>
</dbReference>
<comment type="subcellular location">
    <subcellularLocation>
        <location evidence="1">Endosome</location>
    </subcellularLocation>
</comment>
<dbReference type="PANTHER" id="PTHR13673:SF0">
    <property type="entry name" value="VPS35 ENDOSOMAL PROTEIN-SORTING FACTOR-LIKE"/>
    <property type="match status" value="1"/>
</dbReference>
<dbReference type="EnsemblMetazoa" id="XM_022800515">
    <property type="protein sequence ID" value="XP_022656250"/>
    <property type="gene ID" value="LOC111248338"/>
</dbReference>
<name>A0A7M7JSJ4_VARDE</name>
<dbReference type="FunCoup" id="A0A7M7JSJ4">
    <property type="interactions" value="1937"/>
</dbReference>
<proteinExistence type="inferred from homology"/>
<accession>A0A7M7JSJ4</accession>
<evidence type="ECO:0000256" key="5">
    <source>
        <dbReference type="ARBA" id="ARBA00022927"/>
    </source>
</evidence>
<dbReference type="KEGG" id="vde:111248338"/>
<evidence type="ECO:0000256" key="6">
    <source>
        <dbReference type="SAM" id="MobiDB-lite"/>
    </source>
</evidence>
<dbReference type="RefSeq" id="XP_022656250.1">
    <property type="nucleotide sequence ID" value="XM_022800515.1"/>
</dbReference>
<feature type="region of interest" description="Disordered" evidence="6">
    <location>
        <begin position="38"/>
        <end position="74"/>
    </location>
</feature>
<dbReference type="InParanoid" id="A0A7M7JSJ4"/>
<keyword evidence="5" id="KW-0653">Protein transport</keyword>
<evidence type="ECO:0000313" key="7">
    <source>
        <dbReference type="EnsemblMetazoa" id="XP_022656250"/>
    </source>
</evidence>
<dbReference type="PROSITE" id="PS50096">
    <property type="entry name" value="IQ"/>
    <property type="match status" value="1"/>
</dbReference>
<dbReference type="GO" id="GO:0015031">
    <property type="term" value="P:protein transport"/>
    <property type="evidence" value="ECO:0007669"/>
    <property type="project" value="UniProtKB-KW"/>
</dbReference>
<evidence type="ECO:0000313" key="8">
    <source>
        <dbReference type="Proteomes" id="UP000594260"/>
    </source>
</evidence>
<evidence type="ECO:0000256" key="2">
    <source>
        <dbReference type="ARBA" id="ARBA00010704"/>
    </source>
</evidence>
<dbReference type="GeneID" id="111248338"/>
<evidence type="ECO:0000256" key="3">
    <source>
        <dbReference type="ARBA" id="ARBA00022448"/>
    </source>
</evidence>
<dbReference type="Proteomes" id="UP000594260">
    <property type="component" value="Unplaced"/>
</dbReference>
<dbReference type="EnsemblMetazoa" id="XM_022800514">
    <property type="protein sequence ID" value="XP_022656249"/>
    <property type="gene ID" value="LOC111248338"/>
</dbReference>
<dbReference type="GO" id="GO:0032456">
    <property type="term" value="P:endocytic recycling"/>
    <property type="evidence" value="ECO:0007669"/>
    <property type="project" value="InterPro"/>
</dbReference>
<evidence type="ECO:0000256" key="4">
    <source>
        <dbReference type="ARBA" id="ARBA00022753"/>
    </source>
</evidence>
<evidence type="ECO:0000256" key="1">
    <source>
        <dbReference type="ARBA" id="ARBA00004177"/>
    </source>
</evidence>
<comment type="similarity">
    <text evidence="2">Belongs to the VPS35L family.</text>
</comment>
<protein>
    <submittedName>
        <fullName evidence="7">Uncharacterized protein</fullName>
    </submittedName>
</protein>
<dbReference type="OMA" id="RVEVCKN"/>
<reference evidence="7" key="1">
    <citation type="submission" date="2021-01" db="UniProtKB">
        <authorList>
            <consortium name="EnsemblMetazoa"/>
        </authorList>
    </citation>
    <scope>IDENTIFICATION</scope>
</reference>
<dbReference type="GO" id="GO:0005768">
    <property type="term" value="C:endosome"/>
    <property type="evidence" value="ECO:0007669"/>
    <property type="project" value="UniProtKB-SubCell"/>
</dbReference>
<dbReference type="OrthoDB" id="1734063at2759"/>
<sequence>MSSNIIFPWKVAPYKDLQRPDYRPALIAVGQAHPLAGHVSPMKSKVMPQNSEEKPREEGPLPAGPLSASSTGTSEAMWDPLSAFSDEPFSDGSGQKRNIFEEEIPAIDTWPSKKAGILSRFGSGVERLSLASSYLSGEMPSPVSSGSRHEQLDSFEEGSIKELRNLSVQEYTRRLLELKSAMVSAWNRDEKVNALKMVIQCSKLLVDADSSVRFYPAKFVLITDIVDLFGELVFERLHAKYQENQDGAAETARNWFYKVASIRELIPRFYVEACILQSYRFLDPKGAQMHKGLLRLAKTITGIGDPLVAAYARCYLARIGSRVAPKGREHLSELMFGLLVTYSQLESSIVEERLKSDLVDLPSYYALFTPAFEFLLQWVTQTARDKQLNDLLNKCTQRNSALLLNALLTAMRPQFVAQRAEQIVEKINEADTVTAPKAQLYRSLGLCLMVEDPPEGVRIKVLNQVWKHVARFKNSADYMSCAEVWVDYVCRHMDFADINTFIAVTIKQMNIDRAYERHQSQLYAIIDRIACNIQDLLSLFNMDRLLPLLDLIQKEPYKTDACRSLVDTFTRRQKESTCEAVLVSSLMHVSKTMLSSVTALTLDDSRRSLASLVCGFINRIEYPDDVEAQLSFFIDARACLGTLDDVLIHLVHAVNRLAVRLQATIRGRHSRKSATQAKACLAYCIVTVPSVYDSTMRFKLYLETAIVALKYQCHAHADACYKAALDSLSTLPERELYSCVTLLLGQLVYSPDDPREDPLSLVKTLLEAIDEYVFDPHTDVKPRLWLATLRVLSRMATPWAEDIQLDCNDSLYGGDQRYVEAVEVLASTILSKIIDYLALLRDSKLFNRQATLMVELLYTLASHGAASVPGPSQALIVKLWSLTKGTNIVPPDTMFALRNYIERRANNTDLLNCLT</sequence>
<keyword evidence="3" id="KW-0813">Transport</keyword>
<dbReference type="AlphaFoldDB" id="A0A7M7JSJ4"/>
<dbReference type="PANTHER" id="PTHR13673">
    <property type="entry name" value="ESOPHAGEAL CANCER ASSOCIATED PROTEIN"/>
    <property type="match status" value="1"/>
</dbReference>